<dbReference type="SUPFAM" id="SSF53756">
    <property type="entry name" value="UDP-Glycosyltransferase/glycogen phosphorylase"/>
    <property type="match status" value="1"/>
</dbReference>
<evidence type="ECO:0000256" key="3">
    <source>
        <dbReference type="ARBA" id="ARBA00022679"/>
    </source>
</evidence>
<sequence>MKDSIILYPALGRGHLVSMVELGRLILTHHPSLSITILILTPPANTAVTTFGCDDTEQYLAAVTITTPAITFHHIPPAPVPITLPPHILSLELCRFSHQHLRHFITSLSQSSNLKAIIMDFFNYSAKHVTNNLKIPTYYYYTSCASSLAVFFQLPTIHQTTTKSIKDLNTELHIPGLPKILPSELPREVQDRMSHSYKLYLDIATSMRDSDGVIINTCDVIESRVINALSDGLCLPEPELTTPHVFCIGPVISAPCQDDVNGCLKWLDSQPSQSVVLLSFGSLGRFSKGQLKEMAIGLEKSEQRFLWVLRSKLDGADSEEEPSMDELLPEGFLERTKERGMVVRNWAPQVKILSHDSVGGFVTHCGWNSVLEAVREGVPMVTWPLYGEQKLNRVILVQEMKVALELKESKDGFVSATELGERVKELMDSEKGKEIRQIIFKMKIGATEAREKGGSSSAAFQRLVQLFKT</sequence>
<evidence type="ECO:0000256" key="1">
    <source>
        <dbReference type="ARBA" id="ARBA00009995"/>
    </source>
</evidence>
<dbReference type="FunFam" id="3.40.50.2000:FF:000095">
    <property type="entry name" value="Glycosyltransferase"/>
    <property type="match status" value="1"/>
</dbReference>
<dbReference type="FunFam" id="3.40.50.2000:FF:000020">
    <property type="entry name" value="Glycosyltransferase"/>
    <property type="match status" value="1"/>
</dbReference>
<dbReference type="EC" id="2.4.1.-" evidence="6"/>
<comment type="caution">
    <text evidence="7">The sequence shown here is derived from an EMBL/GenBank/DDBJ whole genome shotgun (WGS) entry which is preliminary data.</text>
</comment>
<accession>A0AAN9FBD6</accession>
<evidence type="ECO:0000313" key="8">
    <source>
        <dbReference type="Proteomes" id="UP001359559"/>
    </source>
</evidence>
<proteinExistence type="inferred from homology"/>
<evidence type="ECO:0000256" key="4">
    <source>
        <dbReference type="ARBA" id="ARBA00050777"/>
    </source>
</evidence>
<dbReference type="InterPro" id="IPR035595">
    <property type="entry name" value="UDP_glycos_trans_CS"/>
</dbReference>
<keyword evidence="8" id="KW-1185">Reference proteome</keyword>
<evidence type="ECO:0000256" key="5">
    <source>
        <dbReference type="RuleBase" id="RU003718"/>
    </source>
</evidence>
<dbReference type="PROSITE" id="PS00375">
    <property type="entry name" value="UDPGT"/>
    <property type="match status" value="1"/>
</dbReference>
<comment type="catalytic activity">
    <reaction evidence="4">
        <text>a 7-hydroxyisoflavone + UDP-alpha-D-glucose = a 7-hydroxyisoflavone 7-O-beta-D-glucoside + UDP + H(+)</text>
        <dbReference type="Rhea" id="RHEA:56344"/>
        <dbReference type="ChEBI" id="CHEBI:15378"/>
        <dbReference type="ChEBI" id="CHEBI:55465"/>
        <dbReference type="ChEBI" id="CHEBI:58223"/>
        <dbReference type="ChEBI" id="CHEBI:58885"/>
        <dbReference type="ChEBI" id="CHEBI:140301"/>
        <dbReference type="EC" id="2.4.1.170"/>
    </reaction>
</comment>
<comment type="similarity">
    <text evidence="1 5">Belongs to the UDP-glycosyltransferase family.</text>
</comment>
<dbReference type="CDD" id="cd03784">
    <property type="entry name" value="GT1_Gtf-like"/>
    <property type="match status" value="1"/>
</dbReference>
<dbReference type="InterPro" id="IPR050481">
    <property type="entry name" value="UDP-glycosyltransf_plant"/>
</dbReference>
<reference evidence="7 8" key="1">
    <citation type="submission" date="2024-01" db="EMBL/GenBank/DDBJ databases">
        <title>The genomes of 5 underutilized Papilionoideae crops provide insights into root nodulation and disease resistance.</title>
        <authorList>
            <person name="Yuan L."/>
        </authorList>
    </citation>
    <scope>NUCLEOTIDE SEQUENCE [LARGE SCALE GENOMIC DNA]</scope>
    <source>
        <strain evidence="7">LY-2023</strain>
        <tissue evidence="7">Leaf</tissue>
    </source>
</reference>
<dbReference type="GO" id="GO:0050004">
    <property type="term" value="F:isoflavone 7-O-glucosyltransferase activity"/>
    <property type="evidence" value="ECO:0007669"/>
    <property type="project" value="UniProtKB-EC"/>
</dbReference>
<dbReference type="Gene3D" id="3.40.50.2000">
    <property type="entry name" value="Glycogen Phosphorylase B"/>
    <property type="match status" value="2"/>
</dbReference>
<protein>
    <recommendedName>
        <fullName evidence="6">Glycosyltransferase</fullName>
        <ecNumber evidence="6">2.4.1.-</ecNumber>
    </recommendedName>
</protein>
<name>A0AAN9FBD6_CLITE</name>
<dbReference type="Proteomes" id="UP001359559">
    <property type="component" value="Unassembled WGS sequence"/>
</dbReference>
<gene>
    <name evidence="7" type="ORF">RJT34_26433</name>
</gene>
<organism evidence="7 8">
    <name type="scientific">Clitoria ternatea</name>
    <name type="common">Butterfly pea</name>
    <dbReference type="NCBI Taxonomy" id="43366"/>
    <lineage>
        <taxon>Eukaryota</taxon>
        <taxon>Viridiplantae</taxon>
        <taxon>Streptophyta</taxon>
        <taxon>Embryophyta</taxon>
        <taxon>Tracheophyta</taxon>
        <taxon>Spermatophyta</taxon>
        <taxon>Magnoliopsida</taxon>
        <taxon>eudicotyledons</taxon>
        <taxon>Gunneridae</taxon>
        <taxon>Pentapetalae</taxon>
        <taxon>rosids</taxon>
        <taxon>fabids</taxon>
        <taxon>Fabales</taxon>
        <taxon>Fabaceae</taxon>
        <taxon>Papilionoideae</taxon>
        <taxon>50 kb inversion clade</taxon>
        <taxon>NPAAA clade</taxon>
        <taxon>indigoferoid/millettioid clade</taxon>
        <taxon>Phaseoleae</taxon>
        <taxon>Clitoria</taxon>
    </lineage>
</organism>
<dbReference type="AlphaFoldDB" id="A0AAN9FBD6"/>
<keyword evidence="2 5" id="KW-0328">Glycosyltransferase</keyword>
<evidence type="ECO:0000313" key="7">
    <source>
        <dbReference type="EMBL" id="KAK7270916.1"/>
    </source>
</evidence>
<keyword evidence="3 5" id="KW-0808">Transferase</keyword>
<dbReference type="EMBL" id="JAYKXN010000007">
    <property type="protein sequence ID" value="KAK7270916.1"/>
    <property type="molecule type" value="Genomic_DNA"/>
</dbReference>
<dbReference type="InterPro" id="IPR002213">
    <property type="entry name" value="UDP_glucos_trans"/>
</dbReference>
<dbReference type="PANTHER" id="PTHR48048:SF33">
    <property type="entry name" value="ISOFLAVONE 7-O-GLUCOSYLTRANSFERASE 1"/>
    <property type="match status" value="1"/>
</dbReference>
<dbReference type="PANTHER" id="PTHR48048">
    <property type="entry name" value="GLYCOSYLTRANSFERASE"/>
    <property type="match status" value="1"/>
</dbReference>
<evidence type="ECO:0000256" key="2">
    <source>
        <dbReference type="ARBA" id="ARBA00022676"/>
    </source>
</evidence>
<dbReference type="Pfam" id="PF00201">
    <property type="entry name" value="UDPGT"/>
    <property type="match status" value="1"/>
</dbReference>
<evidence type="ECO:0000256" key="6">
    <source>
        <dbReference type="RuleBase" id="RU362057"/>
    </source>
</evidence>